<dbReference type="EMBL" id="CAJPEV010000050">
    <property type="protein sequence ID" value="CAG0879655.1"/>
    <property type="molecule type" value="Genomic_DNA"/>
</dbReference>
<evidence type="ECO:0000256" key="2">
    <source>
        <dbReference type="ARBA" id="ARBA00022737"/>
    </source>
</evidence>
<name>A0A7R8ZXL9_9CRUS</name>
<dbReference type="OrthoDB" id="10261079at2759"/>
<dbReference type="Pfam" id="PF04968">
    <property type="entry name" value="CHORD"/>
    <property type="match status" value="1"/>
</dbReference>
<evidence type="ECO:0000313" key="8">
    <source>
        <dbReference type="Proteomes" id="UP000677054"/>
    </source>
</evidence>
<gene>
    <name evidence="7" type="ORF">DSTB1V02_LOCUS685</name>
</gene>
<dbReference type="CDD" id="cd23814">
    <property type="entry name" value="UEV_AKTIP"/>
    <property type="match status" value="1"/>
</dbReference>
<organism evidence="7">
    <name type="scientific">Darwinula stevensoni</name>
    <dbReference type="NCBI Taxonomy" id="69355"/>
    <lineage>
        <taxon>Eukaryota</taxon>
        <taxon>Metazoa</taxon>
        <taxon>Ecdysozoa</taxon>
        <taxon>Arthropoda</taxon>
        <taxon>Crustacea</taxon>
        <taxon>Oligostraca</taxon>
        <taxon>Ostracoda</taxon>
        <taxon>Podocopa</taxon>
        <taxon>Podocopida</taxon>
        <taxon>Darwinulocopina</taxon>
        <taxon>Darwinuloidea</taxon>
        <taxon>Darwinulidae</taxon>
        <taxon>Darwinula</taxon>
    </lineage>
</organism>
<dbReference type="PANTHER" id="PTHR46983:SF3">
    <property type="entry name" value="CHPADIPLOID STATE MAINTENANCE PROTEIN CHPA"/>
    <property type="match status" value="1"/>
</dbReference>
<reference evidence="7" key="1">
    <citation type="submission" date="2020-11" db="EMBL/GenBank/DDBJ databases">
        <authorList>
            <person name="Tran Van P."/>
        </authorList>
    </citation>
    <scope>NUCLEOTIDE SEQUENCE</scope>
</reference>
<evidence type="ECO:0000256" key="3">
    <source>
        <dbReference type="ARBA" id="ARBA00022833"/>
    </source>
</evidence>
<dbReference type="InterPro" id="IPR007051">
    <property type="entry name" value="CHORD_dom"/>
</dbReference>
<dbReference type="Proteomes" id="UP000677054">
    <property type="component" value="Unassembled WGS sequence"/>
</dbReference>
<dbReference type="Gene3D" id="2.60.40.790">
    <property type="match status" value="1"/>
</dbReference>
<dbReference type="InterPro" id="IPR000608">
    <property type="entry name" value="UBC"/>
</dbReference>
<keyword evidence="8" id="KW-1185">Reference proteome</keyword>
<feature type="domain" description="CHORD" evidence="6">
    <location>
        <begin position="195"/>
        <end position="254"/>
    </location>
</feature>
<dbReference type="Gene3D" id="4.10.1130.20">
    <property type="match status" value="1"/>
</dbReference>
<feature type="domain" description="UBC core" evidence="4">
    <location>
        <begin position="1"/>
        <end position="138"/>
    </location>
</feature>
<evidence type="ECO:0000259" key="5">
    <source>
        <dbReference type="PROSITE" id="PS51203"/>
    </source>
</evidence>
<dbReference type="InterPro" id="IPR007052">
    <property type="entry name" value="CS_dom"/>
</dbReference>
<dbReference type="Pfam" id="PF04969">
    <property type="entry name" value="CS"/>
    <property type="match status" value="1"/>
</dbReference>
<protein>
    <recommendedName>
        <fullName evidence="9">UBC core domain-containing protein</fullName>
    </recommendedName>
</protein>
<dbReference type="InterPro" id="IPR039790">
    <property type="entry name" value="CHRD1"/>
</dbReference>
<evidence type="ECO:0000256" key="1">
    <source>
        <dbReference type="ARBA" id="ARBA00022723"/>
    </source>
</evidence>
<dbReference type="InterPro" id="IPR016135">
    <property type="entry name" value="UBQ-conjugating_enzyme/RWD"/>
</dbReference>
<evidence type="ECO:0008006" key="9">
    <source>
        <dbReference type="Google" id="ProtNLM"/>
    </source>
</evidence>
<dbReference type="SUPFAM" id="SSF54495">
    <property type="entry name" value="UBC-like"/>
    <property type="match status" value="1"/>
</dbReference>
<dbReference type="EMBL" id="LR899567">
    <property type="protein sequence ID" value="CAD7240672.1"/>
    <property type="molecule type" value="Genomic_DNA"/>
</dbReference>
<dbReference type="AlphaFoldDB" id="A0A7R8ZXL9"/>
<dbReference type="Pfam" id="PF00179">
    <property type="entry name" value="UQ_con"/>
    <property type="match status" value="1"/>
</dbReference>
<dbReference type="PROSITE" id="PS51401">
    <property type="entry name" value="CHORD"/>
    <property type="match status" value="1"/>
</dbReference>
<proteinExistence type="predicted"/>
<keyword evidence="3" id="KW-0862">Zinc</keyword>
<feature type="non-terminal residue" evidence="7">
    <location>
        <position position="446"/>
    </location>
</feature>
<dbReference type="PROSITE" id="PS51203">
    <property type="entry name" value="CS"/>
    <property type="match status" value="1"/>
</dbReference>
<dbReference type="SUPFAM" id="SSF49764">
    <property type="entry name" value="HSP20-like chaperones"/>
    <property type="match status" value="1"/>
</dbReference>
<accession>A0A7R8ZXL9</accession>
<dbReference type="InterPro" id="IPR008978">
    <property type="entry name" value="HSP20-like_chaperone"/>
</dbReference>
<dbReference type="PANTHER" id="PTHR46983">
    <property type="entry name" value="CYSTEINE AND HISTIDINE-RICH DOMAIN-CONTAINING PROTEIN 1"/>
    <property type="match status" value="1"/>
</dbReference>
<dbReference type="PROSITE" id="PS50127">
    <property type="entry name" value="UBC_2"/>
    <property type="match status" value="1"/>
</dbReference>
<keyword evidence="1" id="KW-0479">Metal-binding</keyword>
<evidence type="ECO:0000259" key="4">
    <source>
        <dbReference type="PROSITE" id="PS50127"/>
    </source>
</evidence>
<evidence type="ECO:0000259" key="6">
    <source>
        <dbReference type="PROSITE" id="PS51401"/>
    </source>
</evidence>
<evidence type="ECO:0000313" key="7">
    <source>
        <dbReference type="EMBL" id="CAD7240672.1"/>
    </source>
</evidence>
<keyword evidence="2" id="KW-0677">Repeat</keyword>
<sequence>MKLQELKMPGIYVIPSEKNRYLWCGIIFVRQGYYQGGIFRFVISIPESFPNCDTPKIIFHPSVFHPQVNASTGELDTCPVFPKWKNTNHIYHLLLYMRRCFYRINASNPVNQEAANLFNLQLEDFKVCVGETVQRSLNGALLRPKDDDDAHSIIFSDLDPHLLTQVLNAVRNPVKNLYICITQINRMANEELLQCYNKGCGKKFQKEENDEKSCMFHPGDPFFHDAYKGWSCCKKKCIDFTEFLNIKGCTISFHNPVKPPEPEKQVVDKSTSKEVLKKTTDFTNFLEQQGCKEGEHCWMKQDSSKQVQAPPRYDWHQTGTLVVVSVYAKNPDPEKSIFKASPVKLEVQLTYSGGKVFNLDLILQGVIDTQGSIVTLSPSKVEVKMKKAQIMTWANLGVPKQIHNQVVEAAQKDLALRDPELEPVDLSDLWIELDIFLINHQISSWK</sequence>
<dbReference type="GO" id="GO:0046872">
    <property type="term" value="F:metal ion binding"/>
    <property type="evidence" value="ECO:0007669"/>
    <property type="project" value="UniProtKB-KW"/>
</dbReference>
<feature type="domain" description="CS" evidence="5">
    <location>
        <begin position="308"/>
        <end position="397"/>
    </location>
</feature>
<dbReference type="SMART" id="SM00212">
    <property type="entry name" value="UBCc"/>
    <property type="match status" value="1"/>
</dbReference>
<dbReference type="Gene3D" id="3.10.110.10">
    <property type="entry name" value="Ubiquitin Conjugating Enzyme"/>
    <property type="match status" value="1"/>
</dbReference>